<dbReference type="EMBL" id="MNPJ01000025">
    <property type="protein sequence ID" value="OQS53815.1"/>
    <property type="molecule type" value="Genomic_DNA"/>
</dbReference>
<organism evidence="5 6">
    <name type="scientific">Ecytonucleospora hepatopenaei</name>
    <dbReference type="NCBI Taxonomy" id="646526"/>
    <lineage>
        <taxon>Eukaryota</taxon>
        <taxon>Fungi</taxon>
        <taxon>Fungi incertae sedis</taxon>
        <taxon>Microsporidia</taxon>
        <taxon>Enterocytozoonidae</taxon>
        <taxon>Ecytonucleospora</taxon>
    </lineage>
</organism>
<dbReference type="AlphaFoldDB" id="A0A1W0E3J2"/>
<accession>A0A1W0E3J2</accession>
<keyword evidence="3" id="KW-1133">Transmembrane helix</keyword>
<dbReference type="VEuPathDB" id="MicrosporidiaDB:EHP00_2276"/>
<dbReference type="Proteomes" id="UP000192758">
    <property type="component" value="Unassembled WGS sequence"/>
</dbReference>
<keyword evidence="6" id="KW-1185">Reference proteome</keyword>
<protein>
    <submittedName>
        <fullName evidence="5">Uncharacterized protein</fullName>
    </submittedName>
</protein>
<keyword evidence="4" id="KW-0732">Signal</keyword>
<keyword evidence="3" id="KW-0812">Transmembrane</keyword>
<sequence>MFNIYFLNILILCTNSNVTENIAKNIDFLISTKLYHADYNHDYNKSEIFTFGRNTSFTICSGELLLMVQIANKDKKITYANEKENKTYNFEDGIPYVLPFDKDDKKSNDISFYVDNYFMLNKGAIIKVKDNLSNKEYNYKLLHNVFIDIKGKTDLLVINKDTKLRSARYDYVMNYYPINLRNDQNLKYYKCFNEKNDRQANTKFIPINLKENESVNLFTTNNKNNQFNMKILNTKVSIFNNLIFDNCKNYINFKYNDNNQLEDYKFGDKINFNNLKLRNILFNQGALKYHISRILNTKNSSDNVDLLYENVNVYLTNTKSVSAKSLQSFKVEKYTEKVIDDIDDVIKVREVTEEIQKLKINLDDLNKEKEEEKKNFEDQINHLNKTIESYKNKISIHENEIHINNLLLEFKKDDLEKKNLEVKKQKETILKQEETIKKLKQEKEKINYSFAINQNELLDCQKSINDLSKKLKNKEEENTLLKKDKFGNNNLLNEVKEKDNEICNLKQQFKEEKERLLDELEENKNVLDDLKERLKNANLLNKVLEEDKFKFKKQLEEEISLKNQLNYQQFLKENEIETEKLSKRKLRNDVKNKLDGETQKVSTNNSNDKQKTKPHNYKKYFIIVGSVIVVCIILMIILLYLKNKRKRNIMENN</sequence>
<evidence type="ECO:0000256" key="2">
    <source>
        <dbReference type="SAM" id="MobiDB-lite"/>
    </source>
</evidence>
<feature type="transmembrane region" description="Helical" evidence="3">
    <location>
        <begin position="620"/>
        <end position="641"/>
    </location>
</feature>
<dbReference type="STRING" id="646526.A0A1W0E3J2"/>
<evidence type="ECO:0000256" key="3">
    <source>
        <dbReference type="SAM" id="Phobius"/>
    </source>
</evidence>
<feature type="chain" id="PRO_5013094043" evidence="4">
    <location>
        <begin position="17"/>
        <end position="653"/>
    </location>
</feature>
<proteinExistence type="predicted"/>
<evidence type="ECO:0000313" key="5">
    <source>
        <dbReference type="EMBL" id="OQS53815.1"/>
    </source>
</evidence>
<feature type="coiled-coil region" evidence="1">
    <location>
        <begin position="348"/>
        <end position="547"/>
    </location>
</feature>
<keyword evidence="1" id="KW-0175">Coiled coil</keyword>
<evidence type="ECO:0000256" key="1">
    <source>
        <dbReference type="SAM" id="Coils"/>
    </source>
</evidence>
<evidence type="ECO:0000313" key="6">
    <source>
        <dbReference type="Proteomes" id="UP000192758"/>
    </source>
</evidence>
<gene>
    <name evidence="5" type="ORF">EHP00_2276</name>
</gene>
<name>A0A1W0E3J2_9MICR</name>
<evidence type="ECO:0000256" key="4">
    <source>
        <dbReference type="SAM" id="SignalP"/>
    </source>
</evidence>
<keyword evidence="3" id="KW-0472">Membrane</keyword>
<feature type="region of interest" description="Disordered" evidence="2">
    <location>
        <begin position="592"/>
        <end position="612"/>
    </location>
</feature>
<feature type="signal peptide" evidence="4">
    <location>
        <begin position="1"/>
        <end position="16"/>
    </location>
</feature>
<reference evidence="5 6" key="1">
    <citation type="journal article" date="2017" name="Environ. Microbiol.">
        <title>Decay of the glycolytic pathway and adaptation to intranuclear parasitism within Enterocytozoonidae microsporidia.</title>
        <authorList>
            <person name="Wiredu Boakye D."/>
            <person name="Jaroenlak P."/>
            <person name="Prachumwat A."/>
            <person name="Williams T.A."/>
            <person name="Bateman K.S."/>
            <person name="Itsathitphaisarn O."/>
            <person name="Sritunyalucksana K."/>
            <person name="Paszkiewicz K.H."/>
            <person name="Moore K.A."/>
            <person name="Stentiford G.D."/>
            <person name="Williams B.A."/>
        </authorList>
    </citation>
    <scope>NUCLEOTIDE SEQUENCE [LARGE SCALE GENOMIC DNA]</scope>
    <source>
        <strain evidence="5 6">TH1</strain>
    </source>
</reference>
<comment type="caution">
    <text evidence="5">The sequence shown here is derived from an EMBL/GenBank/DDBJ whole genome shotgun (WGS) entry which is preliminary data.</text>
</comment>